<sequence>MAGIHPPQPHPRPITTLNHPFPSLLHTNLGRSPGRRNPSGTSPPNINQLDFAINRKGLPPPPSQNTKPTRSPPTTLFLHLVSSHILFSFFAWLGGLLHSTLGLFFFLHGHLLKPFSQHLAVSLRARGRWHPLLFL</sequence>
<evidence type="ECO:0000313" key="2">
    <source>
        <dbReference type="Proteomes" id="UP000245626"/>
    </source>
</evidence>
<accession>A0ACD0NNQ9</accession>
<proteinExistence type="predicted"/>
<organism evidence="1 2">
    <name type="scientific">Violaceomyces palustris</name>
    <dbReference type="NCBI Taxonomy" id="1673888"/>
    <lineage>
        <taxon>Eukaryota</taxon>
        <taxon>Fungi</taxon>
        <taxon>Dikarya</taxon>
        <taxon>Basidiomycota</taxon>
        <taxon>Ustilaginomycotina</taxon>
        <taxon>Ustilaginomycetes</taxon>
        <taxon>Violaceomycetales</taxon>
        <taxon>Violaceomycetaceae</taxon>
        <taxon>Violaceomyces</taxon>
    </lineage>
</organism>
<name>A0ACD0NNQ9_9BASI</name>
<protein>
    <submittedName>
        <fullName evidence="1">Uncharacterized protein</fullName>
    </submittedName>
</protein>
<keyword evidence="2" id="KW-1185">Reference proteome</keyword>
<evidence type="ECO:0000313" key="1">
    <source>
        <dbReference type="EMBL" id="PWN47478.1"/>
    </source>
</evidence>
<dbReference type="Proteomes" id="UP000245626">
    <property type="component" value="Unassembled WGS sequence"/>
</dbReference>
<gene>
    <name evidence="1" type="ORF">IE53DRAFT_247792</name>
</gene>
<reference evidence="1 2" key="1">
    <citation type="journal article" date="2018" name="Mol. Biol. Evol.">
        <title>Broad Genomic Sampling Reveals a Smut Pathogenic Ancestry of the Fungal Clade Ustilaginomycotina.</title>
        <authorList>
            <person name="Kijpornyongpan T."/>
            <person name="Mondo S.J."/>
            <person name="Barry K."/>
            <person name="Sandor L."/>
            <person name="Lee J."/>
            <person name="Lipzen A."/>
            <person name="Pangilinan J."/>
            <person name="LaButti K."/>
            <person name="Hainaut M."/>
            <person name="Henrissat B."/>
            <person name="Grigoriev I.V."/>
            <person name="Spatafora J.W."/>
            <person name="Aime M.C."/>
        </authorList>
    </citation>
    <scope>NUCLEOTIDE SEQUENCE [LARGE SCALE GENOMIC DNA]</scope>
    <source>
        <strain evidence="1 2">SA 807</strain>
    </source>
</reference>
<dbReference type="EMBL" id="KZ820420">
    <property type="protein sequence ID" value="PWN47478.1"/>
    <property type="molecule type" value="Genomic_DNA"/>
</dbReference>